<evidence type="ECO:0000256" key="8">
    <source>
        <dbReference type="ARBA" id="ARBA00023136"/>
    </source>
</evidence>
<accession>A0AAV6Z9Y5</accession>
<evidence type="ECO:0000256" key="4">
    <source>
        <dbReference type="ARBA" id="ARBA00022606"/>
    </source>
</evidence>
<keyword evidence="6 13" id="KW-1133">Transmembrane helix</keyword>
<dbReference type="GO" id="GO:0016020">
    <property type="term" value="C:membrane"/>
    <property type="evidence" value="ECO:0007669"/>
    <property type="project" value="UniProtKB-SubCell"/>
</dbReference>
<feature type="transmembrane region" description="Helical" evidence="13">
    <location>
        <begin position="129"/>
        <end position="149"/>
    </location>
</feature>
<evidence type="ECO:0000256" key="2">
    <source>
        <dbReference type="ARBA" id="ARBA00007376"/>
    </source>
</evidence>
<evidence type="ECO:0000256" key="12">
    <source>
        <dbReference type="RuleBase" id="RU004424"/>
    </source>
</evidence>
<keyword evidence="7 12" id="KW-0297">G-protein coupled receptor</keyword>
<evidence type="ECO:0000256" key="10">
    <source>
        <dbReference type="ARBA" id="ARBA00023224"/>
    </source>
</evidence>
<keyword evidence="15" id="KW-1185">Reference proteome</keyword>
<comment type="similarity">
    <text evidence="2 11">Belongs to the G-protein coupled receptor T2R family.</text>
</comment>
<keyword evidence="4 12" id="KW-0716">Sensory transduction</keyword>
<dbReference type="Proteomes" id="UP000824782">
    <property type="component" value="Unassembled WGS sequence"/>
</dbReference>
<reference evidence="14" key="1">
    <citation type="thesis" date="2020" institute="ProQuest LLC" country="789 East Eisenhower Parkway, Ann Arbor, MI, USA">
        <title>Comparative Genomics and Chromosome Evolution.</title>
        <authorList>
            <person name="Mudd A.B."/>
        </authorList>
    </citation>
    <scope>NUCLEOTIDE SEQUENCE</scope>
    <source>
        <strain evidence="14">237g6f4</strain>
        <tissue evidence="14">Blood</tissue>
    </source>
</reference>
<feature type="transmembrane region" description="Helical" evidence="13">
    <location>
        <begin position="259"/>
        <end position="281"/>
    </location>
</feature>
<evidence type="ECO:0000256" key="7">
    <source>
        <dbReference type="ARBA" id="ARBA00023040"/>
    </source>
</evidence>
<dbReference type="PROSITE" id="PS51257">
    <property type="entry name" value="PROKAR_LIPOPROTEIN"/>
    <property type="match status" value="1"/>
</dbReference>
<protein>
    <recommendedName>
        <fullName evidence="12">Taste receptor type 2</fullName>
    </recommendedName>
</protein>
<keyword evidence="10 12" id="KW-0807">Transducer</keyword>
<gene>
    <name evidence="14" type="ORF">GDO81_019912</name>
</gene>
<feature type="transmembrane region" description="Helical" evidence="13">
    <location>
        <begin position="47"/>
        <end position="72"/>
    </location>
</feature>
<dbReference type="GO" id="GO:0004930">
    <property type="term" value="F:G protein-coupled receptor activity"/>
    <property type="evidence" value="ECO:0007669"/>
    <property type="project" value="UniProtKB-KW"/>
</dbReference>
<feature type="transmembrane region" description="Helical" evidence="13">
    <location>
        <begin position="84"/>
        <end position="108"/>
    </location>
</feature>
<evidence type="ECO:0000256" key="11">
    <source>
        <dbReference type="RuleBase" id="RU004423"/>
    </source>
</evidence>
<evidence type="ECO:0000313" key="15">
    <source>
        <dbReference type="Proteomes" id="UP000824782"/>
    </source>
</evidence>
<dbReference type="AlphaFoldDB" id="A0AAV6Z9Y5"/>
<evidence type="ECO:0000313" key="14">
    <source>
        <dbReference type="EMBL" id="KAG8546007.1"/>
    </source>
</evidence>
<feature type="transmembrane region" description="Helical" evidence="13">
    <location>
        <begin position="6"/>
        <end position="35"/>
    </location>
</feature>
<dbReference type="Pfam" id="PF05296">
    <property type="entry name" value="TAS2R"/>
    <property type="match status" value="1"/>
</dbReference>
<evidence type="ECO:0000256" key="9">
    <source>
        <dbReference type="ARBA" id="ARBA00023170"/>
    </source>
</evidence>
<comment type="subcellular location">
    <subcellularLocation>
        <location evidence="1 12">Membrane</location>
        <topology evidence="1 12">Multi-pass membrane protein</topology>
    </subcellularLocation>
</comment>
<dbReference type="SUPFAM" id="SSF81321">
    <property type="entry name" value="Family A G protein-coupled receptor-like"/>
    <property type="match status" value="1"/>
</dbReference>
<evidence type="ECO:0000256" key="13">
    <source>
        <dbReference type="SAM" id="Phobius"/>
    </source>
</evidence>
<dbReference type="GO" id="GO:0033038">
    <property type="term" value="F:bitter taste receptor activity"/>
    <property type="evidence" value="ECO:0007669"/>
    <property type="project" value="InterPro"/>
</dbReference>
<name>A0AAV6Z9Y5_ENGPU</name>
<keyword evidence="3 12" id="KW-0919">Taste</keyword>
<evidence type="ECO:0000256" key="3">
    <source>
        <dbReference type="ARBA" id="ARBA00022480"/>
    </source>
</evidence>
<sequence>MIATLKVFQIIVITFSCIVEVILSSSVIIIYIIEWKKNQQLGVTDKIFIFMAINNLLLQCCTNMNCLIYLFWFNQMITKQYFLFFALNLCFIYDNVWHTAWLSLHYCLKLVNPFHWVFVRMKKWMSSSIVLVLIATSIVMFLINLPYGWTARLEILLNKTTTRSYNYDIIFDREIMVCNIIIGCCIPFLVAFICIGLSVWSLVNHIWRMRRHSAQSRSSPQLQGHVRAIVTMIIQMLLNLLLYLSVIGLFMTSSNSDEIFVVILWSSIMICPCAQTLTIILRNPKLKNQMTQSISQCSQRLFSNIHQSS</sequence>
<keyword evidence="9 12" id="KW-0675">Receptor</keyword>
<proteinExistence type="inferred from homology"/>
<organism evidence="14 15">
    <name type="scientific">Engystomops pustulosus</name>
    <name type="common">Tungara frog</name>
    <name type="synonym">Physalaemus pustulosus</name>
    <dbReference type="NCBI Taxonomy" id="76066"/>
    <lineage>
        <taxon>Eukaryota</taxon>
        <taxon>Metazoa</taxon>
        <taxon>Chordata</taxon>
        <taxon>Craniata</taxon>
        <taxon>Vertebrata</taxon>
        <taxon>Euteleostomi</taxon>
        <taxon>Amphibia</taxon>
        <taxon>Batrachia</taxon>
        <taxon>Anura</taxon>
        <taxon>Neobatrachia</taxon>
        <taxon>Hyloidea</taxon>
        <taxon>Leptodactylidae</taxon>
        <taxon>Leiuperinae</taxon>
        <taxon>Engystomops</taxon>
    </lineage>
</organism>
<dbReference type="EMBL" id="WNYA01001295">
    <property type="protein sequence ID" value="KAG8546007.1"/>
    <property type="molecule type" value="Genomic_DNA"/>
</dbReference>
<evidence type="ECO:0000256" key="5">
    <source>
        <dbReference type="ARBA" id="ARBA00022692"/>
    </source>
</evidence>
<feature type="transmembrane region" description="Helical" evidence="13">
    <location>
        <begin position="180"/>
        <end position="207"/>
    </location>
</feature>
<keyword evidence="5 12" id="KW-0812">Transmembrane</keyword>
<dbReference type="PANTHER" id="PTHR11394">
    <property type="entry name" value="TASTE RECEPTOR TYPE 2"/>
    <property type="match status" value="1"/>
</dbReference>
<evidence type="ECO:0000256" key="6">
    <source>
        <dbReference type="ARBA" id="ARBA00022989"/>
    </source>
</evidence>
<dbReference type="Gene3D" id="1.20.1070.10">
    <property type="entry name" value="Rhodopsin 7-helix transmembrane proteins"/>
    <property type="match status" value="1"/>
</dbReference>
<comment type="caution">
    <text evidence="14">The sequence shown here is derived from an EMBL/GenBank/DDBJ whole genome shotgun (WGS) entry which is preliminary data.</text>
</comment>
<keyword evidence="8 12" id="KW-0472">Membrane</keyword>
<dbReference type="InterPro" id="IPR007960">
    <property type="entry name" value="TAS2R"/>
</dbReference>
<evidence type="ECO:0000256" key="1">
    <source>
        <dbReference type="ARBA" id="ARBA00004141"/>
    </source>
</evidence>
<feature type="transmembrane region" description="Helical" evidence="13">
    <location>
        <begin position="228"/>
        <end position="253"/>
    </location>
</feature>
<dbReference type="PANTHER" id="PTHR11394:SF47">
    <property type="entry name" value="TASTE RECEPTOR TYPE 2 MEMBER 40"/>
    <property type="match status" value="1"/>
</dbReference>